<evidence type="ECO:0000256" key="1">
    <source>
        <dbReference type="ARBA" id="ARBA00022553"/>
    </source>
</evidence>
<dbReference type="PROSITE" id="PS50110">
    <property type="entry name" value="RESPONSE_REGULATORY"/>
    <property type="match status" value="1"/>
</dbReference>
<protein>
    <submittedName>
        <fullName evidence="7">DNA-binding NarL/FixJ family response regulator</fullName>
    </submittedName>
    <submittedName>
        <fullName evidence="6">DNA-binding response regulator</fullName>
    </submittedName>
</protein>
<keyword evidence="2 7" id="KW-0238">DNA-binding</keyword>
<dbReference type="SMART" id="SM00448">
    <property type="entry name" value="REC"/>
    <property type="match status" value="1"/>
</dbReference>
<dbReference type="Pfam" id="PF00072">
    <property type="entry name" value="Response_reg"/>
    <property type="match status" value="1"/>
</dbReference>
<dbReference type="InterPro" id="IPR016032">
    <property type="entry name" value="Sig_transdc_resp-reg_C-effctor"/>
</dbReference>
<dbReference type="InterPro" id="IPR058245">
    <property type="entry name" value="NreC/VraR/RcsB-like_REC"/>
</dbReference>
<comment type="caution">
    <text evidence="7">The sequence shown here is derived from an EMBL/GenBank/DDBJ whole genome shotgun (WGS) entry which is preliminary data.</text>
</comment>
<dbReference type="GO" id="GO:0000160">
    <property type="term" value="P:phosphorelay signal transduction system"/>
    <property type="evidence" value="ECO:0007669"/>
    <property type="project" value="InterPro"/>
</dbReference>
<dbReference type="Proteomes" id="UP000619376">
    <property type="component" value="Unassembled WGS sequence"/>
</dbReference>
<dbReference type="AlphaFoldDB" id="A0A7W8NRG2"/>
<dbReference type="PANTHER" id="PTHR43214">
    <property type="entry name" value="TWO-COMPONENT RESPONSE REGULATOR"/>
    <property type="match status" value="1"/>
</dbReference>
<evidence type="ECO:0000313" key="6">
    <source>
        <dbReference type="EMBL" id="GHF62866.1"/>
    </source>
</evidence>
<reference evidence="6" key="1">
    <citation type="journal article" date="2014" name="Int. J. Syst. Evol. Microbiol.">
        <title>Complete genome of a new Firmicutes species belonging to the dominant human colonic microbiota ('Ruminococcus bicirculans') reveals two chromosomes and a selective capacity to utilize plant glucans.</title>
        <authorList>
            <consortium name="NISC Comparative Sequencing Program"/>
            <person name="Wegmann U."/>
            <person name="Louis P."/>
            <person name="Goesmann A."/>
            <person name="Henrissat B."/>
            <person name="Duncan S.H."/>
            <person name="Flint H.J."/>
        </authorList>
    </citation>
    <scope>NUCLEOTIDE SEQUENCE</scope>
    <source>
        <strain evidence="6">CGMCC 1.18437</strain>
    </source>
</reference>
<dbReference type="CDD" id="cd17535">
    <property type="entry name" value="REC_NarL-like"/>
    <property type="match status" value="1"/>
</dbReference>
<dbReference type="SUPFAM" id="SSF52172">
    <property type="entry name" value="CheY-like"/>
    <property type="match status" value="1"/>
</dbReference>
<name>A0A7W8NRG2_9DEIO</name>
<dbReference type="InterPro" id="IPR001789">
    <property type="entry name" value="Sig_transdc_resp-reg_receiver"/>
</dbReference>
<reference evidence="7 8" key="3">
    <citation type="submission" date="2020-08" db="EMBL/GenBank/DDBJ databases">
        <title>Genomic Encyclopedia of Type Strains, Phase IV (KMG-IV): sequencing the most valuable type-strain genomes for metagenomic binning, comparative biology and taxonomic classification.</title>
        <authorList>
            <person name="Goeker M."/>
        </authorList>
    </citation>
    <scope>NUCLEOTIDE SEQUENCE [LARGE SCALE GENOMIC DNA]</scope>
    <source>
        <strain evidence="7 8">DSM 27521</strain>
    </source>
</reference>
<dbReference type="EMBL" id="BNAJ01000017">
    <property type="protein sequence ID" value="GHF62866.1"/>
    <property type="molecule type" value="Genomic_DNA"/>
</dbReference>
<dbReference type="EMBL" id="JACHFK010000017">
    <property type="protein sequence ID" value="MBB5378936.1"/>
    <property type="molecule type" value="Genomic_DNA"/>
</dbReference>
<dbReference type="Gene3D" id="3.40.50.2300">
    <property type="match status" value="1"/>
</dbReference>
<reference evidence="6" key="4">
    <citation type="submission" date="2024-05" db="EMBL/GenBank/DDBJ databases">
        <authorList>
            <person name="Sun Q."/>
            <person name="Zhou Y."/>
        </authorList>
    </citation>
    <scope>NUCLEOTIDE SEQUENCE</scope>
    <source>
        <strain evidence="6">CGMCC 1.18437</strain>
    </source>
</reference>
<dbReference type="PROSITE" id="PS00622">
    <property type="entry name" value="HTH_LUXR_1"/>
    <property type="match status" value="1"/>
</dbReference>
<dbReference type="GO" id="GO:0003677">
    <property type="term" value="F:DNA binding"/>
    <property type="evidence" value="ECO:0007669"/>
    <property type="project" value="UniProtKB-KW"/>
</dbReference>
<dbReference type="CDD" id="cd06170">
    <property type="entry name" value="LuxR_C_like"/>
    <property type="match status" value="1"/>
</dbReference>
<dbReference type="InterPro" id="IPR039420">
    <property type="entry name" value="WalR-like"/>
</dbReference>
<evidence type="ECO:0000256" key="3">
    <source>
        <dbReference type="PROSITE-ProRule" id="PRU00169"/>
    </source>
</evidence>
<dbReference type="Pfam" id="PF00196">
    <property type="entry name" value="GerE"/>
    <property type="match status" value="1"/>
</dbReference>
<feature type="domain" description="Response regulatory" evidence="5">
    <location>
        <begin position="16"/>
        <end position="130"/>
    </location>
</feature>
<dbReference type="PROSITE" id="PS50043">
    <property type="entry name" value="HTH_LUXR_2"/>
    <property type="match status" value="1"/>
</dbReference>
<feature type="modified residue" description="4-aspartylphosphate" evidence="3">
    <location>
        <position position="66"/>
    </location>
</feature>
<gene>
    <name evidence="6" type="ORF">GCM10017781_43630</name>
    <name evidence="7" type="ORF">HNQ07_004443</name>
</gene>
<evidence type="ECO:0000313" key="8">
    <source>
        <dbReference type="Proteomes" id="UP000539473"/>
    </source>
</evidence>
<evidence type="ECO:0000259" key="5">
    <source>
        <dbReference type="PROSITE" id="PS50110"/>
    </source>
</evidence>
<keyword evidence="1 3" id="KW-0597">Phosphoprotein</keyword>
<dbReference type="SMART" id="SM00421">
    <property type="entry name" value="HTH_LUXR"/>
    <property type="match status" value="1"/>
</dbReference>
<dbReference type="RefSeq" id="WP_229832288.1">
    <property type="nucleotide sequence ID" value="NZ_BNAJ01000017.1"/>
</dbReference>
<evidence type="ECO:0000256" key="2">
    <source>
        <dbReference type="ARBA" id="ARBA00023125"/>
    </source>
</evidence>
<reference evidence="9" key="2">
    <citation type="journal article" date="2019" name="Int. J. Syst. Evol. Microbiol.">
        <title>The Global Catalogue of Microorganisms (GCM) 10K type strain sequencing project: providing services to taxonomists for standard genome sequencing and annotation.</title>
        <authorList>
            <consortium name="The Broad Institute Genomics Platform"/>
            <consortium name="The Broad Institute Genome Sequencing Center for Infectious Disease"/>
            <person name="Wu L."/>
            <person name="Ma J."/>
        </authorList>
    </citation>
    <scope>NUCLEOTIDE SEQUENCE [LARGE SCALE GENOMIC DNA]</scope>
    <source>
        <strain evidence="9">CGMCC 1.18437</strain>
    </source>
</reference>
<evidence type="ECO:0000313" key="7">
    <source>
        <dbReference type="EMBL" id="MBB5378936.1"/>
    </source>
</evidence>
<keyword evidence="9" id="KW-1185">Reference proteome</keyword>
<dbReference type="PRINTS" id="PR00038">
    <property type="entry name" value="HTHLUXR"/>
</dbReference>
<dbReference type="InterPro" id="IPR011006">
    <property type="entry name" value="CheY-like_superfamily"/>
</dbReference>
<dbReference type="Proteomes" id="UP000539473">
    <property type="component" value="Unassembled WGS sequence"/>
</dbReference>
<evidence type="ECO:0000259" key="4">
    <source>
        <dbReference type="PROSITE" id="PS50043"/>
    </source>
</evidence>
<dbReference type="GO" id="GO:0006355">
    <property type="term" value="P:regulation of DNA-templated transcription"/>
    <property type="evidence" value="ECO:0007669"/>
    <property type="project" value="InterPro"/>
</dbReference>
<evidence type="ECO:0000313" key="9">
    <source>
        <dbReference type="Proteomes" id="UP000619376"/>
    </source>
</evidence>
<dbReference type="InterPro" id="IPR000792">
    <property type="entry name" value="Tscrpt_reg_LuxR_C"/>
</dbReference>
<dbReference type="SUPFAM" id="SSF46894">
    <property type="entry name" value="C-terminal effector domain of the bipartite response regulators"/>
    <property type="match status" value="1"/>
</dbReference>
<feature type="domain" description="HTH luxR-type" evidence="4">
    <location>
        <begin position="153"/>
        <end position="218"/>
    </location>
</feature>
<proteinExistence type="predicted"/>
<sequence>MGDVDLPVPSGLPGLRVLIADDHRLFREGVAALLRGQGMEVVGEAGDAPGIIRLALEHVPDVILMDIGMPGGGLHATREITRASPHLGVVIVTMFEDDDMVFQALRAGARGYVLKGADPLELLRAVQAAARGEAYFGPGIARRLITYFDEPRTPNVFPELTPREREVLSAIARGENNAAIARALDLSPKTVRNHISNIFSKLHFADRAEAIVRARGAGLG</sequence>
<organism evidence="7 8">
    <name type="scientific">Deinococcus metalli</name>
    <dbReference type="NCBI Taxonomy" id="1141878"/>
    <lineage>
        <taxon>Bacteria</taxon>
        <taxon>Thermotogati</taxon>
        <taxon>Deinococcota</taxon>
        <taxon>Deinococci</taxon>
        <taxon>Deinococcales</taxon>
        <taxon>Deinococcaceae</taxon>
        <taxon>Deinococcus</taxon>
    </lineage>
</organism>
<accession>A0A7W8NRG2</accession>